<keyword evidence="4" id="KW-1185">Reference proteome</keyword>
<dbReference type="OrthoDB" id="45324at2759"/>
<proteinExistence type="predicted"/>
<evidence type="ECO:0000256" key="2">
    <source>
        <dbReference type="SAM" id="SignalP"/>
    </source>
</evidence>
<comment type="caution">
    <text evidence="3">The sequence shown here is derived from an EMBL/GenBank/DDBJ whole genome shotgun (WGS) entry which is preliminary data.</text>
</comment>
<organism evidence="3 4">
    <name type="scientific">Tribonema minus</name>
    <dbReference type="NCBI Taxonomy" id="303371"/>
    <lineage>
        <taxon>Eukaryota</taxon>
        <taxon>Sar</taxon>
        <taxon>Stramenopiles</taxon>
        <taxon>Ochrophyta</taxon>
        <taxon>PX clade</taxon>
        <taxon>Xanthophyceae</taxon>
        <taxon>Tribonematales</taxon>
        <taxon>Tribonemataceae</taxon>
        <taxon>Tribonema</taxon>
    </lineage>
</organism>
<feature type="chain" id="PRO_5033008692" evidence="2">
    <location>
        <begin position="27"/>
        <end position="182"/>
    </location>
</feature>
<gene>
    <name evidence="3" type="ORF">JKP88DRAFT_294230</name>
</gene>
<keyword evidence="2" id="KW-0732">Signal</keyword>
<dbReference type="Proteomes" id="UP000664859">
    <property type="component" value="Unassembled WGS sequence"/>
</dbReference>
<sequence>MMIPLAIAKGAASALLAGIALHGATTMPASYPSTLLIADTADTTPAVIKGVVSLDTGAVAPPQAGSALFVTARLRAPQASAVVAAAKYAEPALPFEFEIAAGDLTPDGQEFVKSATAPLADLTISARLDSDGDANTRSPDDLVGRSTVRGFAPGRTTSAAATEANVKLVGRGIGGKFITARQ</sequence>
<reference evidence="3" key="1">
    <citation type="submission" date="2021-02" db="EMBL/GenBank/DDBJ databases">
        <title>First Annotated Genome of the Yellow-green Alga Tribonema minus.</title>
        <authorList>
            <person name="Mahan K.M."/>
        </authorList>
    </citation>
    <scope>NUCLEOTIDE SEQUENCE</scope>
    <source>
        <strain evidence="3">UTEX B ZZ1240</strain>
    </source>
</reference>
<protein>
    <submittedName>
        <fullName evidence="3">Uncharacterized protein</fullName>
    </submittedName>
</protein>
<evidence type="ECO:0000313" key="4">
    <source>
        <dbReference type="Proteomes" id="UP000664859"/>
    </source>
</evidence>
<feature type="signal peptide" evidence="2">
    <location>
        <begin position="1"/>
        <end position="26"/>
    </location>
</feature>
<evidence type="ECO:0000313" key="3">
    <source>
        <dbReference type="EMBL" id="KAG5192063.1"/>
    </source>
</evidence>
<accession>A0A835ZP11</accession>
<name>A0A835ZP11_9STRA</name>
<feature type="region of interest" description="Disordered" evidence="1">
    <location>
        <begin position="129"/>
        <end position="149"/>
    </location>
</feature>
<evidence type="ECO:0000256" key="1">
    <source>
        <dbReference type="SAM" id="MobiDB-lite"/>
    </source>
</evidence>
<dbReference type="EMBL" id="JAFCMP010000011">
    <property type="protein sequence ID" value="KAG5192063.1"/>
    <property type="molecule type" value="Genomic_DNA"/>
</dbReference>
<dbReference type="AlphaFoldDB" id="A0A835ZP11"/>